<organism evidence="1 2">
    <name type="scientific">Candidatus Methylacidithermus pantelleriae</name>
    <dbReference type="NCBI Taxonomy" id="2744239"/>
    <lineage>
        <taxon>Bacteria</taxon>
        <taxon>Pseudomonadati</taxon>
        <taxon>Verrucomicrobiota</taxon>
        <taxon>Methylacidiphilae</taxon>
        <taxon>Methylacidiphilales</taxon>
        <taxon>Methylacidiphilaceae</taxon>
        <taxon>Candidatus Methylacidithermus</taxon>
    </lineage>
</organism>
<name>A0A8J2BHG3_9BACT</name>
<dbReference type="EMBL" id="CAJNOB010000009">
    <property type="protein sequence ID" value="CAF0694732.1"/>
    <property type="molecule type" value="Genomic_DNA"/>
</dbReference>
<proteinExistence type="predicted"/>
<comment type="caution">
    <text evidence="1">The sequence shown here is derived from an EMBL/GenBank/DDBJ whole genome shotgun (WGS) entry which is preliminary data.</text>
</comment>
<accession>A0A8J2BHG3</accession>
<reference evidence="1" key="1">
    <citation type="submission" date="2021-02" db="EMBL/GenBank/DDBJ databases">
        <authorList>
            <person name="Cremers G."/>
            <person name="Picone N."/>
        </authorList>
    </citation>
    <scope>NUCLEOTIDE SEQUENCE</scope>
    <source>
        <strain evidence="1">PQ17</strain>
    </source>
</reference>
<protein>
    <submittedName>
        <fullName evidence="1">Uncharacterized protein</fullName>
    </submittedName>
</protein>
<evidence type="ECO:0000313" key="2">
    <source>
        <dbReference type="Proteomes" id="UP000663859"/>
    </source>
</evidence>
<dbReference type="RefSeq" id="WP_174583039.1">
    <property type="nucleotide sequence ID" value="NZ_CAJNOB010000009.1"/>
</dbReference>
<dbReference type="Proteomes" id="UP000663859">
    <property type="component" value="Unassembled WGS sequence"/>
</dbReference>
<sequence length="71" mass="7909">MPVRRSNAEHHCSKPKAPVGICVDLGKRLNGQGHWLDHWETEVLSVARSKELQFLVGVCHRNYEASQSTGG</sequence>
<dbReference type="AlphaFoldDB" id="A0A8J2BHG3"/>
<gene>
    <name evidence="1" type="ORF">MPNT_170049</name>
</gene>
<keyword evidence="2" id="KW-1185">Reference proteome</keyword>
<evidence type="ECO:0000313" key="1">
    <source>
        <dbReference type="EMBL" id="CAF0694732.1"/>
    </source>
</evidence>